<evidence type="ECO:0000313" key="13">
    <source>
        <dbReference type="EMBL" id="KAF3575621.1"/>
    </source>
</evidence>
<keyword evidence="8 12" id="KW-0472">Membrane</keyword>
<evidence type="ECO:0008006" key="15">
    <source>
        <dbReference type="Google" id="ProtNLM"/>
    </source>
</evidence>
<gene>
    <name evidence="13" type="ORF">DY000_02029576</name>
</gene>
<organism evidence="13 14">
    <name type="scientific">Brassica cretica</name>
    <name type="common">Mustard</name>
    <dbReference type="NCBI Taxonomy" id="69181"/>
    <lineage>
        <taxon>Eukaryota</taxon>
        <taxon>Viridiplantae</taxon>
        <taxon>Streptophyta</taxon>
        <taxon>Embryophyta</taxon>
        <taxon>Tracheophyta</taxon>
        <taxon>Spermatophyta</taxon>
        <taxon>Magnoliopsida</taxon>
        <taxon>eudicotyledons</taxon>
        <taxon>Gunneridae</taxon>
        <taxon>Pentapetalae</taxon>
        <taxon>rosids</taxon>
        <taxon>malvids</taxon>
        <taxon>Brassicales</taxon>
        <taxon>Brassicaceae</taxon>
        <taxon>Brassiceae</taxon>
        <taxon>Brassica</taxon>
    </lineage>
</organism>
<keyword evidence="5 12" id="KW-0812">Transmembrane</keyword>
<keyword evidence="6" id="KW-0735">Signal-anchor</keyword>
<evidence type="ECO:0000256" key="5">
    <source>
        <dbReference type="ARBA" id="ARBA00022692"/>
    </source>
</evidence>
<keyword evidence="14" id="KW-1185">Reference proteome</keyword>
<dbReference type="EMBL" id="QGKV02000649">
    <property type="protein sequence ID" value="KAF3575621.1"/>
    <property type="molecule type" value="Genomic_DNA"/>
</dbReference>
<comment type="subcellular location">
    <subcellularLocation>
        <location evidence="10">Endomembrane system</location>
        <topology evidence="10">Single-pass membrane protein</topology>
    </subcellularLocation>
    <subcellularLocation>
        <location evidence="1">Membrane</location>
        <topology evidence="1">Single-pass type II membrane protein</topology>
    </subcellularLocation>
</comment>
<feature type="compositionally biased region" description="Polar residues" evidence="11">
    <location>
        <begin position="42"/>
        <end position="54"/>
    </location>
</feature>
<dbReference type="SUPFAM" id="SSF53335">
    <property type="entry name" value="S-adenosyl-L-methionine-dependent methyltransferases"/>
    <property type="match status" value="2"/>
</dbReference>
<evidence type="ECO:0000313" key="14">
    <source>
        <dbReference type="Proteomes" id="UP000266723"/>
    </source>
</evidence>
<keyword evidence="3" id="KW-0489">Methyltransferase</keyword>
<comment type="caution">
    <text evidence="13">The sequence shown here is derived from an EMBL/GenBank/DDBJ whole genome shotgun (WGS) entry which is preliminary data.</text>
</comment>
<keyword evidence="4" id="KW-0808">Transferase</keyword>
<evidence type="ECO:0000256" key="7">
    <source>
        <dbReference type="ARBA" id="ARBA00022989"/>
    </source>
</evidence>
<feature type="compositionally biased region" description="Basic and acidic residues" evidence="11">
    <location>
        <begin position="85"/>
        <end position="105"/>
    </location>
</feature>
<keyword evidence="9" id="KW-0325">Glycoprotein</keyword>
<feature type="compositionally biased region" description="Polar residues" evidence="11">
    <location>
        <begin position="200"/>
        <end position="211"/>
    </location>
</feature>
<name>A0ABQ7DFH1_BRACR</name>
<sequence>MATGKYSRVDGKKSSSYGLTITIVLIVSLCLVGTWMFTSSWSASDDSAGYSSTDTAKDVDSVTKNVAEEKKEENEAVTENNQVKTDPEESSGEKTETVEDRKENDDSSEDEEKEKIVKEVESESEEAKEKVVKEVESESDEAKEKEKTQLEESTEENKSEDGNNGTEENASETEESTEKSNKEVFPAGDQAEITKETSTKDGSWSTQLVESQNEKKAQESSVPKDQQSGYEWKTCNVTAGPDYIPCLDNLQVIKRLQSTMHYEHRERHCPEESPRCLVSLPDGYKRSIKWPNSREKIWYNNVPHTKLAAIKGHQNWVKMSGEHLTFPGGGTQFVNGALHYIDFIQESYPAIAWGNRTRVILDVGCGVASFGGFLFERDVLALSFAPKDEHEAQVQFALERGIPAMLNVMGTKRLPFPGSVFDLIHCARCRVPWHIEGGKLLLELNRALRPGGFFVWSATPVYRKNEEDSGIWKAMSELTKAMCWKLVTIKKDKLNEVGAAIYQKPTTNECYNKRPQNDPPPCKDSDDQNAAWNVPLEACMHKVTEDSSKRGASWPNMWPERLETAPEWLDSQEGVYGKPAPEDFAADQEKWKTVVAKVPWHIEGGKLLLELNRALRPGGFFVWSATPVYRKNEEDSGIWKAMSELTKAMCWKLVTIKKDKLNEVGAAIYQKPTTNECYNKRPQNDPPPCKDSDDQNAAWNVPLEACMHKVTEDSSKRGASWPNMWPERLETAPEWLDSQEGVYGKPAPEDFAADQEKWKTVVAKSYIDGMGIDWSNVRNVMDMRAVYGGFAAALKDRKLWVMNVVPVDAPDTLPIIYERGLFGIYHDWCESFNTYPRTYDLLHADHLFSTLRKRCKLESVMAEVDRILRPEGTFIIRDDMETIGEVEKMVKSMKWEVKTTQSKDNEGLLSIKKSWWRPTQTETIKSAIA</sequence>
<evidence type="ECO:0000256" key="8">
    <source>
        <dbReference type="ARBA" id="ARBA00023136"/>
    </source>
</evidence>
<feature type="transmembrane region" description="Helical" evidence="12">
    <location>
        <begin position="16"/>
        <end position="37"/>
    </location>
</feature>
<evidence type="ECO:0000256" key="4">
    <source>
        <dbReference type="ARBA" id="ARBA00022679"/>
    </source>
</evidence>
<feature type="compositionally biased region" description="Basic and acidic residues" evidence="11">
    <location>
        <begin position="113"/>
        <end position="161"/>
    </location>
</feature>
<evidence type="ECO:0000256" key="1">
    <source>
        <dbReference type="ARBA" id="ARBA00004606"/>
    </source>
</evidence>
<dbReference type="InterPro" id="IPR004159">
    <property type="entry name" value="Put_SAM_MeTrfase"/>
</dbReference>
<evidence type="ECO:0000256" key="9">
    <source>
        <dbReference type="ARBA" id="ARBA00023180"/>
    </source>
</evidence>
<evidence type="ECO:0000256" key="2">
    <source>
        <dbReference type="ARBA" id="ARBA00008361"/>
    </source>
</evidence>
<dbReference type="PANTHER" id="PTHR10108:SF1167">
    <property type="entry name" value="METHYLTRANSFERASE PMT25-RELATED"/>
    <property type="match status" value="1"/>
</dbReference>
<feature type="compositionally biased region" description="Polar residues" evidence="11">
    <location>
        <begin position="219"/>
        <end position="228"/>
    </location>
</feature>
<protein>
    <recommendedName>
        <fullName evidence="15">Methyltransferase</fullName>
    </recommendedName>
</protein>
<reference evidence="13 14" key="1">
    <citation type="journal article" date="2020" name="BMC Genomics">
        <title>Intraspecific diversification of the crop wild relative Brassica cretica Lam. using demographic model selection.</title>
        <authorList>
            <person name="Kioukis A."/>
            <person name="Michalopoulou V.A."/>
            <person name="Briers L."/>
            <person name="Pirintsos S."/>
            <person name="Studholme D.J."/>
            <person name="Pavlidis P."/>
            <person name="Sarris P.F."/>
        </authorList>
    </citation>
    <scope>NUCLEOTIDE SEQUENCE [LARGE SCALE GENOMIC DNA]</scope>
    <source>
        <strain evidence="14">cv. PFS-1207/04</strain>
    </source>
</reference>
<dbReference type="Pfam" id="PF03141">
    <property type="entry name" value="Methyltransf_29"/>
    <property type="match status" value="1"/>
</dbReference>
<proteinExistence type="inferred from homology"/>
<comment type="similarity">
    <text evidence="2">Belongs to the methyltransferase superfamily.</text>
</comment>
<evidence type="ECO:0000256" key="6">
    <source>
        <dbReference type="ARBA" id="ARBA00022968"/>
    </source>
</evidence>
<dbReference type="InterPro" id="IPR029063">
    <property type="entry name" value="SAM-dependent_MTases_sf"/>
</dbReference>
<evidence type="ECO:0000256" key="10">
    <source>
        <dbReference type="ARBA" id="ARBA00037847"/>
    </source>
</evidence>
<dbReference type="PANTHER" id="PTHR10108">
    <property type="entry name" value="SAM-DEPENDENT METHYLTRANSFERASE"/>
    <property type="match status" value="1"/>
</dbReference>
<accession>A0ABQ7DFH1</accession>
<keyword evidence="7 12" id="KW-1133">Transmembrane helix</keyword>
<dbReference type="Proteomes" id="UP000266723">
    <property type="component" value="Unassembled WGS sequence"/>
</dbReference>
<evidence type="ECO:0000256" key="3">
    <source>
        <dbReference type="ARBA" id="ARBA00022603"/>
    </source>
</evidence>
<dbReference type="Gene3D" id="3.40.50.150">
    <property type="entry name" value="Vaccinia Virus protein VP39"/>
    <property type="match status" value="1"/>
</dbReference>
<evidence type="ECO:0000256" key="12">
    <source>
        <dbReference type="SAM" id="Phobius"/>
    </source>
</evidence>
<feature type="region of interest" description="Disordered" evidence="11">
    <location>
        <begin position="42"/>
        <end position="228"/>
    </location>
</feature>
<feature type="compositionally biased region" description="Basic and acidic residues" evidence="11">
    <location>
        <begin position="55"/>
        <end position="74"/>
    </location>
</feature>
<evidence type="ECO:0000256" key="11">
    <source>
        <dbReference type="SAM" id="MobiDB-lite"/>
    </source>
</evidence>